<organism evidence="2 3">
    <name type="scientific">Bursaphelenchus xylophilus</name>
    <name type="common">Pinewood nematode worm</name>
    <name type="synonym">Aphelenchoides xylophilus</name>
    <dbReference type="NCBI Taxonomy" id="6326"/>
    <lineage>
        <taxon>Eukaryota</taxon>
        <taxon>Metazoa</taxon>
        <taxon>Ecdysozoa</taxon>
        <taxon>Nematoda</taxon>
        <taxon>Chromadorea</taxon>
        <taxon>Rhabditida</taxon>
        <taxon>Tylenchina</taxon>
        <taxon>Tylenchomorpha</taxon>
        <taxon>Aphelenchoidea</taxon>
        <taxon>Aphelenchoididae</taxon>
        <taxon>Bursaphelenchus</taxon>
    </lineage>
</organism>
<sequence>MDDKTAPPPSYRVNLFVITGHNHLHGALGHNGLRTSELRPTGRQNQTASGEDSTQLRKKLEDIQEALTSAVQEYVEELQTKRDQIEASPDKEDGKAQLEEKLEGSGTKKSYDAVKAAKEWIATFDSVETELVLLEATLTREAAEVLARPLPRPSRATAAKLPKLTLQTFDGADTLAYLPFMDSFTVHVDSAKQAAISTEPQPSSPPQIKLDWLQRRLVSASPVRLAASVVRHFGSRDSSLDRTEHDSKQLISSDEEHEVELYDGSLEDIPMDEDGDCWMEDAWDSGEYFQIVGNTIQRADLPDIQLAPSSSGGFRAFGEREDEEETVPAVPVMGQRCSHSKQRTFSPSHCRNGQLHGAVKALVSHLYRAVKLDAGFF</sequence>
<feature type="compositionally biased region" description="Basic and acidic residues" evidence="1">
    <location>
        <begin position="236"/>
        <end position="248"/>
    </location>
</feature>
<keyword evidence="3" id="KW-1185">Reference proteome</keyword>
<feature type="region of interest" description="Disordered" evidence="1">
    <location>
        <begin position="27"/>
        <end position="56"/>
    </location>
</feature>
<protein>
    <submittedName>
        <fullName evidence="2">(pine wood nematode) hypothetical protein</fullName>
    </submittedName>
</protein>
<dbReference type="EMBL" id="CAJFDI010000002">
    <property type="protein sequence ID" value="CAD5217698.1"/>
    <property type="molecule type" value="Genomic_DNA"/>
</dbReference>
<dbReference type="Proteomes" id="UP000582659">
    <property type="component" value="Unassembled WGS sequence"/>
</dbReference>
<name>A0A7I8WYH1_BURXY</name>
<gene>
    <name evidence="2" type="ORF">BXYJ_LOCUS5165</name>
</gene>
<feature type="compositionally biased region" description="Basic and acidic residues" evidence="1">
    <location>
        <begin position="80"/>
        <end position="103"/>
    </location>
</feature>
<evidence type="ECO:0000256" key="1">
    <source>
        <dbReference type="SAM" id="MobiDB-lite"/>
    </source>
</evidence>
<feature type="compositionally biased region" description="Polar residues" evidence="1">
    <location>
        <begin position="42"/>
        <end position="53"/>
    </location>
</feature>
<dbReference type="AlphaFoldDB" id="A0A7I8WYH1"/>
<dbReference type="SMR" id="A0A7I8WYH1"/>
<feature type="region of interest" description="Disordered" evidence="1">
    <location>
        <begin position="236"/>
        <end position="256"/>
    </location>
</feature>
<reference evidence="2" key="1">
    <citation type="submission" date="2020-09" db="EMBL/GenBank/DDBJ databases">
        <authorList>
            <person name="Kikuchi T."/>
        </authorList>
    </citation>
    <scope>NUCLEOTIDE SEQUENCE</scope>
    <source>
        <strain evidence="2">Ka4C1</strain>
    </source>
</reference>
<evidence type="ECO:0000313" key="3">
    <source>
        <dbReference type="Proteomes" id="UP000659654"/>
    </source>
</evidence>
<feature type="region of interest" description="Disordered" evidence="1">
    <location>
        <begin position="80"/>
        <end position="105"/>
    </location>
</feature>
<comment type="caution">
    <text evidence="2">The sequence shown here is derived from an EMBL/GenBank/DDBJ whole genome shotgun (WGS) entry which is preliminary data.</text>
</comment>
<dbReference type="EMBL" id="CAJFCV020000002">
    <property type="protein sequence ID" value="CAG9101554.1"/>
    <property type="molecule type" value="Genomic_DNA"/>
</dbReference>
<dbReference type="Proteomes" id="UP000659654">
    <property type="component" value="Unassembled WGS sequence"/>
</dbReference>
<accession>A0A7I8WYH1</accession>
<evidence type="ECO:0000313" key="2">
    <source>
        <dbReference type="EMBL" id="CAD5217698.1"/>
    </source>
</evidence>
<proteinExistence type="predicted"/>